<dbReference type="Pfam" id="PF24626">
    <property type="entry name" value="SH3_Tf2-1"/>
    <property type="match status" value="1"/>
</dbReference>
<feature type="domain" description="Reverse transcriptase Ty1/copia-type" evidence="1">
    <location>
        <begin position="107"/>
        <end position="200"/>
    </location>
</feature>
<sequence>MQEELMQFQKLKVWNLVPLPKRKLPIGTRWVFRNKRYDSGVIIINKAKLVVQGFYQEEGIDYEEVFAPVARLEAIRILHKLHSLSDGCEDNFLIWRANGYTCGAIDQTLFICKEKDDLILVQMYVDDIIFGSTSSVLCKEFEVVMKKKIEMTAMGEMTFFLGLQVKQDHKGVLIHQDKYMTDILTKFNMLDSKPTSTPMAARPVLSSVSDGEDANPKASHLIAIKRIIRYLIGKPRLGLWYPKNSEALFGNPKSEWLRGYEPFRDNLLMTFRCKQTTPEFKLFAYSGSDFGGFNLDRKSTTGGCQYLGDRHLSWQCKKHTTIATSTAEAEYVATSSCCSQLIWMQHQLLNYGLSFLDSPIYCDNEAAHQIVKNPIQHSKTKHIDIWIHIIRECFERNQSIPTVLAIIAEISRDKGKLEYCLPSANGRLKRTYHSSIGCTPFEALYGRKCRLPICWTGLQVARSPKKSYADKRRKPLEFQVGDRVMLKGSPWNDVVHFGKKDKLATQYVGPFEVIQRIGPMAYRLRLPDELNSVHDVFHVLNLKKCLADESLIILIEEIQVDEQLHFIEEPLEIMDREVKHLKQSCIPIVKVRWNSKCSPDFTWEREDHMKSKYPHLFTEEVMTDNDS</sequence>
<dbReference type="PANTHER" id="PTHR46148:SF59">
    <property type="entry name" value="NUCLEOTIDYLTRANSFERASE, RIBONUCLEASE H"/>
    <property type="match status" value="1"/>
</dbReference>
<organism evidence="3 4">
    <name type="scientific">Mikania micrantha</name>
    <name type="common">bitter vine</name>
    <dbReference type="NCBI Taxonomy" id="192012"/>
    <lineage>
        <taxon>Eukaryota</taxon>
        <taxon>Viridiplantae</taxon>
        <taxon>Streptophyta</taxon>
        <taxon>Embryophyta</taxon>
        <taxon>Tracheophyta</taxon>
        <taxon>Spermatophyta</taxon>
        <taxon>Magnoliopsida</taxon>
        <taxon>eudicotyledons</taxon>
        <taxon>Gunneridae</taxon>
        <taxon>Pentapetalae</taxon>
        <taxon>asterids</taxon>
        <taxon>campanulids</taxon>
        <taxon>Asterales</taxon>
        <taxon>Asteraceae</taxon>
        <taxon>Asteroideae</taxon>
        <taxon>Heliantheae alliance</taxon>
        <taxon>Eupatorieae</taxon>
        <taxon>Mikania</taxon>
    </lineage>
</organism>
<dbReference type="EMBL" id="SZYD01000005">
    <property type="protein sequence ID" value="KAD6118981.1"/>
    <property type="molecule type" value="Genomic_DNA"/>
</dbReference>
<name>A0A5N6P9Z4_9ASTR</name>
<dbReference type="GO" id="GO:0003676">
    <property type="term" value="F:nucleic acid binding"/>
    <property type="evidence" value="ECO:0007669"/>
    <property type="project" value="InterPro"/>
</dbReference>
<dbReference type="SUPFAM" id="SSF56672">
    <property type="entry name" value="DNA/RNA polymerases"/>
    <property type="match status" value="1"/>
</dbReference>
<protein>
    <recommendedName>
        <fullName evidence="5">Reverse transcriptase Ty1/copia-type domain-containing protein</fullName>
    </recommendedName>
</protein>
<dbReference type="PANTHER" id="PTHR46148">
    <property type="entry name" value="CHROMO DOMAIN-CONTAINING PROTEIN"/>
    <property type="match status" value="1"/>
</dbReference>
<feature type="domain" description="Tf2-1-like SH3-like" evidence="2">
    <location>
        <begin position="481"/>
        <end position="545"/>
    </location>
</feature>
<accession>A0A5N6P9Z4</accession>
<dbReference type="Gene3D" id="3.30.420.10">
    <property type="entry name" value="Ribonuclease H-like superfamily/Ribonuclease H"/>
    <property type="match status" value="1"/>
</dbReference>
<evidence type="ECO:0000259" key="2">
    <source>
        <dbReference type="Pfam" id="PF24626"/>
    </source>
</evidence>
<keyword evidence="4" id="KW-1185">Reference proteome</keyword>
<dbReference type="InterPro" id="IPR036397">
    <property type="entry name" value="RNaseH_sf"/>
</dbReference>
<evidence type="ECO:0000313" key="3">
    <source>
        <dbReference type="EMBL" id="KAD6118981.1"/>
    </source>
</evidence>
<dbReference type="AlphaFoldDB" id="A0A5N6P9Z4"/>
<comment type="caution">
    <text evidence="3">The sequence shown here is derived from an EMBL/GenBank/DDBJ whole genome shotgun (WGS) entry which is preliminary data.</text>
</comment>
<dbReference type="OrthoDB" id="10692995at2759"/>
<evidence type="ECO:0000259" key="1">
    <source>
        <dbReference type="Pfam" id="PF07727"/>
    </source>
</evidence>
<dbReference type="InterPro" id="IPR056924">
    <property type="entry name" value="SH3_Tf2-1"/>
</dbReference>
<proteinExistence type="predicted"/>
<dbReference type="Pfam" id="PF07727">
    <property type="entry name" value="RVT_2"/>
    <property type="match status" value="2"/>
</dbReference>
<evidence type="ECO:0008006" key="5">
    <source>
        <dbReference type="Google" id="ProtNLM"/>
    </source>
</evidence>
<dbReference type="InterPro" id="IPR043502">
    <property type="entry name" value="DNA/RNA_pol_sf"/>
</dbReference>
<feature type="domain" description="Reverse transcriptase Ty1/copia-type" evidence="1">
    <location>
        <begin position="12"/>
        <end position="82"/>
    </location>
</feature>
<gene>
    <name evidence="3" type="ORF">E3N88_10252</name>
</gene>
<dbReference type="InterPro" id="IPR013103">
    <property type="entry name" value="RVT_2"/>
</dbReference>
<dbReference type="Proteomes" id="UP000326396">
    <property type="component" value="Linkage Group LG13"/>
</dbReference>
<evidence type="ECO:0000313" key="4">
    <source>
        <dbReference type="Proteomes" id="UP000326396"/>
    </source>
</evidence>
<dbReference type="CDD" id="cd09272">
    <property type="entry name" value="RNase_HI_RT_Ty1"/>
    <property type="match status" value="1"/>
</dbReference>
<reference evidence="3 4" key="1">
    <citation type="submission" date="2019-05" db="EMBL/GenBank/DDBJ databases">
        <title>Mikania micrantha, genome provides insights into the molecular mechanism of rapid growth.</title>
        <authorList>
            <person name="Liu B."/>
        </authorList>
    </citation>
    <scope>NUCLEOTIDE SEQUENCE [LARGE SCALE GENOMIC DNA]</scope>
    <source>
        <strain evidence="3">NLD-2019</strain>
        <tissue evidence="3">Leaf</tissue>
    </source>
</reference>